<evidence type="ECO:0000313" key="3">
    <source>
        <dbReference type="Proteomes" id="UP000886653"/>
    </source>
</evidence>
<dbReference type="EMBL" id="MU167221">
    <property type="protein sequence ID" value="KAG0150186.1"/>
    <property type="molecule type" value="Genomic_DNA"/>
</dbReference>
<dbReference type="SUPFAM" id="SSF57701">
    <property type="entry name" value="Zn2/Cys6 DNA-binding domain"/>
    <property type="match status" value="1"/>
</dbReference>
<name>A0A9P6TF23_9BASI</name>
<dbReference type="OrthoDB" id="2495601at2759"/>
<comment type="caution">
    <text evidence="2">The sequence shown here is derived from an EMBL/GenBank/DDBJ whole genome shotgun (WGS) entry which is preliminary data.</text>
</comment>
<dbReference type="Proteomes" id="UP000886653">
    <property type="component" value="Unassembled WGS sequence"/>
</dbReference>
<dbReference type="AlphaFoldDB" id="A0A9P6TF23"/>
<evidence type="ECO:0000259" key="1">
    <source>
        <dbReference type="PROSITE" id="PS50048"/>
    </source>
</evidence>
<dbReference type="PROSITE" id="PS50048">
    <property type="entry name" value="ZN2_CY6_FUNGAL_2"/>
    <property type="match status" value="1"/>
</dbReference>
<dbReference type="PROSITE" id="PS00463">
    <property type="entry name" value="ZN2_CY6_FUNGAL_1"/>
    <property type="match status" value="1"/>
</dbReference>
<dbReference type="InterPro" id="IPR036864">
    <property type="entry name" value="Zn2-C6_fun-type_DNA-bd_sf"/>
</dbReference>
<protein>
    <recommendedName>
        <fullName evidence="1">Zn(2)-C6 fungal-type domain-containing protein</fullName>
    </recommendedName>
</protein>
<dbReference type="GO" id="GO:0000981">
    <property type="term" value="F:DNA-binding transcription factor activity, RNA polymerase II-specific"/>
    <property type="evidence" value="ECO:0007669"/>
    <property type="project" value="InterPro"/>
</dbReference>
<sequence>MSSGEAQVTPSSEFTFTTVKRAQACLSTSPDFSRCKLFLVKIHLVFLCQTSIDGQPLNIGFLCGKIQVKVARRTCEFALLGNLHASDIPLSHSPHKIPQEYDVVTLAKMNVNPNIPVKILYFIPKKEDPKAWRGPVFANDKRMGWKKLNAVRACTRCRVRHVRCSLIDSGGPCNHCRKRKETCEVLGWEMKPQAPPKYIYHYVLPPPRCPQTTPTEPEFSSNFFNMMVHPLELIERLEKLNPRAQAQNWPWGLEDKDTYYPQGSHFGDDYHEQCSAECPRRSRVIQDEITHPNTTQLYRSIPPRSSSPYTFAVPSVSPSISPSSSHGFSMTCSSISCLSIESLHNDHKLHTWKTSETKFQNMQQDIRPLEAHRRRNERKTNRMSLDYIMCSEPQYIKLPKIMQNISEDCKIPIHRPSLPSLREVIGDFS</sequence>
<accession>A0A9P6TF23</accession>
<dbReference type="Pfam" id="PF00172">
    <property type="entry name" value="Zn_clus"/>
    <property type="match status" value="1"/>
</dbReference>
<dbReference type="GO" id="GO:0008270">
    <property type="term" value="F:zinc ion binding"/>
    <property type="evidence" value="ECO:0007669"/>
    <property type="project" value="InterPro"/>
</dbReference>
<keyword evidence="3" id="KW-1185">Reference proteome</keyword>
<gene>
    <name evidence="2" type="ORF">CROQUDRAFT_713502</name>
</gene>
<organism evidence="2 3">
    <name type="scientific">Cronartium quercuum f. sp. fusiforme G11</name>
    <dbReference type="NCBI Taxonomy" id="708437"/>
    <lineage>
        <taxon>Eukaryota</taxon>
        <taxon>Fungi</taxon>
        <taxon>Dikarya</taxon>
        <taxon>Basidiomycota</taxon>
        <taxon>Pucciniomycotina</taxon>
        <taxon>Pucciniomycetes</taxon>
        <taxon>Pucciniales</taxon>
        <taxon>Coleosporiaceae</taxon>
        <taxon>Cronartium</taxon>
    </lineage>
</organism>
<dbReference type="Gene3D" id="4.10.240.10">
    <property type="entry name" value="Zn(2)-C6 fungal-type DNA-binding domain"/>
    <property type="match status" value="1"/>
</dbReference>
<reference evidence="2" key="1">
    <citation type="submission" date="2013-11" db="EMBL/GenBank/DDBJ databases">
        <title>Genome sequence of the fusiform rust pathogen reveals effectors for host alternation and coevolution with pine.</title>
        <authorList>
            <consortium name="DOE Joint Genome Institute"/>
            <person name="Smith K."/>
            <person name="Pendleton A."/>
            <person name="Kubisiak T."/>
            <person name="Anderson C."/>
            <person name="Salamov A."/>
            <person name="Aerts A."/>
            <person name="Riley R."/>
            <person name="Clum A."/>
            <person name="Lindquist E."/>
            <person name="Ence D."/>
            <person name="Campbell M."/>
            <person name="Kronenberg Z."/>
            <person name="Feau N."/>
            <person name="Dhillon B."/>
            <person name="Hamelin R."/>
            <person name="Burleigh J."/>
            <person name="Smith J."/>
            <person name="Yandell M."/>
            <person name="Nelson C."/>
            <person name="Grigoriev I."/>
            <person name="Davis J."/>
        </authorList>
    </citation>
    <scope>NUCLEOTIDE SEQUENCE</scope>
    <source>
        <strain evidence="2">G11</strain>
    </source>
</reference>
<dbReference type="InterPro" id="IPR001138">
    <property type="entry name" value="Zn2Cys6_DnaBD"/>
</dbReference>
<proteinExistence type="predicted"/>
<evidence type="ECO:0000313" key="2">
    <source>
        <dbReference type="EMBL" id="KAG0150186.1"/>
    </source>
</evidence>
<dbReference type="CDD" id="cd00067">
    <property type="entry name" value="GAL4"/>
    <property type="match status" value="1"/>
</dbReference>
<feature type="domain" description="Zn(2)-C6 fungal-type" evidence="1">
    <location>
        <begin position="153"/>
        <end position="185"/>
    </location>
</feature>